<dbReference type="Proteomes" id="UP000243081">
    <property type="component" value="Unassembled WGS sequence"/>
</dbReference>
<sequence length="337" mass="37612">MSFFTAIIGVLAPLMIALSPVLSYGDQALAMHRNKSSAGFSLDIPLIMLIASFLRCVISRQAARARPPLLASPGHVAAASRRDAFLCFLSVIMVGMQLALLKIALDNRPSPSSKGGESSQPFNAMQADEKGFIESIMNFERPYNFWQWKADKPYWHFLMYFALALCVLQLIFAPIHSFYGFYSEMIGVIGLSVEATLPLPQIVANIQTRACKGFRLSILASWLIGDAMKMIWFFTSTSEIPWAFKVCGIFQASCDSLLGLQYFFFETQAGAQLLQSTPFGASIAGHHSTQYHQMQPMQENGWDHKDRQAEYRPSMHTPTRSLTPTRRPAPFSDDDAE</sequence>
<evidence type="ECO:0000256" key="1">
    <source>
        <dbReference type="ARBA" id="ARBA00004141"/>
    </source>
</evidence>
<comment type="caution">
    <text evidence="7">The sequence shown here is derived from an EMBL/GenBank/DDBJ whole genome shotgun (WGS) entry which is preliminary data.</text>
</comment>
<gene>
    <name evidence="7" type="ORF">LLEC1_03944</name>
</gene>
<dbReference type="GO" id="GO:0045332">
    <property type="term" value="P:phospholipid translocation"/>
    <property type="evidence" value="ECO:0007669"/>
    <property type="project" value="TreeGrafter"/>
</dbReference>
<dbReference type="OrthoDB" id="292213at2759"/>
<dbReference type="EMBL" id="LUKN01001237">
    <property type="protein sequence ID" value="OAR01309.1"/>
    <property type="molecule type" value="Genomic_DNA"/>
</dbReference>
<dbReference type="Pfam" id="PF04193">
    <property type="entry name" value="PQ-loop"/>
    <property type="match status" value="1"/>
</dbReference>
<keyword evidence="3 6" id="KW-1133">Transmembrane helix</keyword>
<dbReference type="InterPro" id="IPR052241">
    <property type="entry name" value="SLC66/Scramblase_ANY1"/>
</dbReference>
<evidence type="ECO:0000313" key="7">
    <source>
        <dbReference type="EMBL" id="OAR01309.1"/>
    </source>
</evidence>
<dbReference type="AlphaFoldDB" id="A0A179IHW1"/>
<dbReference type="Gene3D" id="1.20.1280.290">
    <property type="match status" value="1"/>
</dbReference>
<name>A0A179IHW1_CORDF</name>
<feature type="transmembrane region" description="Helical" evidence="6">
    <location>
        <begin position="84"/>
        <end position="105"/>
    </location>
</feature>
<reference evidence="7 8" key="1">
    <citation type="submission" date="2016-03" db="EMBL/GenBank/DDBJ databases">
        <title>Fine-scale spatial genetic structure of a fungal parasite of coffee scale insects.</title>
        <authorList>
            <person name="Jackson D."/>
            <person name="Zemenick K.A."/>
            <person name="Malloure B."/>
            <person name="Quandt C.A."/>
            <person name="James T.Y."/>
        </authorList>
    </citation>
    <scope>NUCLEOTIDE SEQUENCE [LARGE SCALE GENOMIC DNA]</scope>
    <source>
        <strain evidence="7 8">UM487</strain>
    </source>
</reference>
<evidence type="ECO:0000313" key="8">
    <source>
        <dbReference type="Proteomes" id="UP000243081"/>
    </source>
</evidence>
<feature type="transmembrane region" description="Helical" evidence="6">
    <location>
        <begin position="154"/>
        <end position="175"/>
    </location>
</feature>
<dbReference type="InterPro" id="IPR006603">
    <property type="entry name" value="PQ-loop_rpt"/>
</dbReference>
<comment type="subcellular location">
    <subcellularLocation>
        <location evidence="1">Membrane</location>
        <topology evidence="1">Multi-pass membrane protein</topology>
    </subcellularLocation>
</comment>
<feature type="region of interest" description="Disordered" evidence="5">
    <location>
        <begin position="310"/>
        <end position="337"/>
    </location>
</feature>
<dbReference type="GO" id="GO:0016020">
    <property type="term" value="C:membrane"/>
    <property type="evidence" value="ECO:0007669"/>
    <property type="project" value="UniProtKB-SubCell"/>
</dbReference>
<dbReference type="PANTHER" id="PTHR14856">
    <property type="entry name" value="PQ-LOOP REPEAT-CONTAINING PROTEIN 1-LIKE PROTEIN"/>
    <property type="match status" value="1"/>
</dbReference>
<protein>
    <recommendedName>
        <fullName evidence="9">PQ-loop repeat-containing protein 1</fullName>
    </recommendedName>
</protein>
<evidence type="ECO:0000256" key="5">
    <source>
        <dbReference type="SAM" id="MobiDB-lite"/>
    </source>
</evidence>
<proteinExistence type="predicted"/>
<dbReference type="PANTHER" id="PTHR14856:SF9">
    <property type="entry name" value="PQ-LOOP REPEAT-CONTAINING PROTEIN 1"/>
    <property type="match status" value="1"/>
</dbReference>
<accession>A0A179IHW1</accession>
<keyword evidence="8" id="KW-1185">Reference proteome</keyword>
<keyword evidence="2 6" id="KW-0812">Transmembrane</keyword>
<organism evidence="7 8">
    <name type="scientific">Cordyceps confragosa</name>
    <name type="common">Lecanicillium lecanii</name>
    <dbReference type="NCBI Taxonomy" id="2714763"/>
    <lineage>
        <taxon>Eukaryota</taxon>
        <taxon>Fungi</taxon>
        <taxon>Dikarya</taxon>
        <taxon>Ascomycota</taxon>
        <taxon>Pezizomycotina</taxon>
        <taxon>Sordariomycetes</taxon>
        <taxon>Hypocreomycetidae</taxon>
        <taxon>Hypocreales</taxon>
        <taxon>Cordycipitaceae</taxon>
        <taxon>Akanthomyces</taxon>
    </lineage>
</organism>
<dbReference type="GO" id="GO:0005768">
    <property type="term" value="C:endosome"/>
    <property type="evidence" value="ECO:0007669"/>
    <property type="project" value="TreeGrafter"/>
</dbReference>
<dbReference type="GO" id="GO:0005829">
    <property type="term" value="C:cytosol"/>
    <property type="evidence" value="ECO:0007669"/>
    <property type="project" value="GOC"/>
</dbReference>
<dbReference type="GO" id="GO:0005802">
    <property type="term" value="C:trans-Golgi network"/>
    <property type="evidence" value="ECO:0007669"/>
    <property type="project" value="TreeGrafter"/>
</dbReference>
<dbReference type="OMA" id="QMSLDIY"/>
<evidence type="ECO:0008006" key="9">
    <source>
        <dbReference type="Google" id="ProtNLM"/>
    </source>
</evidence>
<evidence type="ECO:0000256" key="3">
    <source>
        <dbReference type="ARBA" id="ARBA00022989"/>
    </source>
</evidence>
<dbReference type="GO" id="GO:0042147">
    <property type="term" value="P:retrograde transport, endosome to Golgi"/>
    <property type="evidence" value="ECO:0007669"/>
    <property type="project" value="TreeGrafter"/>
</dbReference>
<evidence type="ECO:0000256" key="4">
    <source>
        <dbReference type="ARBA" id="ARBA00023136"/>
    </source>
</evidence>
<keyword evidence="4 6" id="KW-0472">Membrane</keyword>
<feature type="transmembrane region" description="Helical" evidence="6">
    <location>
        <begin position="39"/>
        <end position="58"/>
    </location>
</feature>
<feature type="compositionally biased region" description="Low complexity" evidence="5">
    <location>
        <begin position="317"/>
        <end position="330"/>
    </location>
</feature>
<evidence type="ECO:0000256" key="2">
    <source>
        <dbReference type="ARBA" id="ARBA00022692"/>
    </source>
</evidence>
<evidence type="ECO:0000256" key="6">
    <source>
        <dbReference type="SAM" id="Phobius"/>
    </source>
</evidence>